<evidence type="ECO:0000313" key="3">
    <source>
        <dbReference type="Proteomes" id="UP000191931"/>
    </source>
</evidence>
<accession>A0A1W1HAL0</accession>
<reference evidence="2 3" key="1">
    <citation type="submission" date="2017-03" db="EMBL/GenBank/DDBJ databases">
        <authorList>
            <person name="Afonso C.L."/>
            <person name="Miller P.J."/>
            <person name="Scott M.A."/>
            <person name="Spackman E."/>
            <person name="Goraichik I."/>
            <person name="Dimitrov K.M."/>
            <person name="Suarez D.L."/>
            <person name="Swayne D.E."/>
        </authorList>
    </citation>
    <scope>NUCLEOTIDE SEQUENCE [LARGE SCALE GENOMIC DNA]</scope>
    <source>
        <strain evidence="2">PRJEB14757</strain>
    </source>
</reference>
<dbReference type="RefSeq" id="WP_080806426.1">
    <property type="nucleotide sequence ID" value="NZ_LT828553.1"/>
</dbReference>
<name>A0A1W1HAL0_9BACT</name>
<evidence type="ECO:0000256" key="1">
    <source>
        <dbReference type="SAM" id="Phobius"/>
    </source>
</evidence>
<proteinExistence type="predicted"/>
<sequence length="163" mass="18180">MNDMSAINIKNILHSLIISITIIMTMALVSCLGGNETFDKTQSSQESEPSREITDEKDFPINRAGDYIYTVSNLYEFSETLNQKAVTVKGNFLGWNGCSGKTKIITRNDWSISDGVNCIFVSGYFPDGLHPRNKNDIGKTVTIKAIVMDIDGYLVLKNLPYQQ</sequence>
<dbReference type="EMBL" id="FWEV01000089">
    <property type="protein sequence ID" value="SLM29435.1"/>
    <property type="molecule type" value="Genomic_DNA"/>
</dbReference>
<organism evidence="2 3">
    <name type="scientific">Desulfamplus magnetovallimortis</name>
    <dbReference type="NCBI Taxonomy" id="1246637"/>
    <lineage>
        <taxon>Bacteria</taxon>
        <taxon>Pseudomonadati</taxon>
        <taxon>Thermodesulfobacteriota</taxon>
        <taxon>Desulfobacteria</taxon>
        <taxon>Desulfobacterales</taxon>
        <taxon>Desulfobacteraceae</taxon>
        <taxon>Desulfamplus</taxon>
    </lineage>
</organism>
<feature type="transmembrane region" description="Helical" evidence="1">
    <location>
        <begin position="12"/>
        <end position="33"/>
    </location>
</feature>
<keyword evidence="1" id="KW-1133">Transmembrane helix</keyword>
<protein>
    <submittedName>
        <fullName evidence="2">Uncharacterized protein</fullName>
    </submittedName>
</protein>
<dbReference type="AlphaFoldDB" id="A0A1W1HAL0"/>
<gene>
    <name evidence="2" type="ORF">MTBBW1_1790060</name>
</gene>
<keyword evidence="3" id="KW-1185">Reference proteome</keyword>
<keyword evidence="1" id="KW-0472">Membrane</keyword>
<keyword evidence="1" id="KW-0812">Transmembrane</keyword>
<evidence type="ECO:0000313" key="2">
    <source>
        <dbReference type="EMBL" id="SLM29435.1"/>
    </source>
</evidence>
<dbReference type="OrthoDB" id="7063703at2"/>
<dbReference type="STRING" id="1246637.MTBBW1_1790060"/>
<dbReference type="Proteomes" id="UP000191931">
    <property type="component" value="Unassembled WGS sequence"/>
</dbReference>